<evidence type="ECO:0000256" key="3">
    <source>
        <dbReference type="ARBA" id="ARBA00022729"/>
    </source>
</evidence>
<proteinExistence type="predicted"/>
<keyword evidence="2" id="KW-0812">Transmembrane</keyword>
<feature type="chain" id="PRO_5017280409" evidence="8">
    <location>
        <begin position="22"/>
        <end position="209"/>
    </location>
</feature>
<evidence type="ECO:0000256" key="6">
    <source>
        <dbReference type="ARBA" id="ARBA00023180"/>
    </source>
</evidence>
<keyword evidence="6" id="KW-0325">Glycoprotein</keyword>
<dbReference type="Proteomes" id="UP000249402">
    <property type="component" value="Unassembled WGS sequence"/>
</dbReference>
<evidence type="ECO:0000256" key="5">
    <source>
        <dbReference type="ARBA" id="ARBA00023136"/>
    </source>
</evidence>
<feature type="region of interest" description="Disordered" evidence="7">
    <location>
        <begin position="112"/>
        <end position="162"/>
    </location>
</feature>
<dbReference type="PROSITE" id="PS51212">
    <property type="entry name" value="WSC"/>
    <property type="match status" value="1"/>
</dbReference>
<keyword evidence="3 8" id="KW-0732">Signal</keyword>
<evidence type="ECO:0000256" key="4">
    <source>
        <dbReference type="ARBA" id="ARBA00022989"/>
    </source>
</evidence>
<reference evidence="10 11" key="1">
    <citation type="submission" date="2018-02" db="EMBL/GenBank/DDBJ databases">
        <title>The genomes of Aspergillus section Nigri reveals drivers in fungal speciation.</title>
        <authorList>
            <consortium name="DOE Joint Genome Institute"/>
            <person name="Vesth T.C."/>
            <person name="Nybo J."/>
            <person name="Theobald S."/>
            <person name="Brandl J."/>
            <person name="Frisvad J.C."/>
            <person name="Nielsen K.F."/>
            <person name="Lyhne E.K."/>
            <person name="Kogle M.E."/>
            <person name="Kuo A."/>
            <person name="Riley R."/>
            <person name="Clum A."/>
            <person name="Nolan M."/>
            <person name="Lipzen A."/>
            <person name="Salamov A."/>
            <person name="Henrissat B."/>
            <person name="Wiebenga A."/>
            <person name="De vries R.P."/>
            <person name="Grigoriev I.V."/>
            <person name="Mortensen U.H."/>
            <person name="Andersen M.R."/>
            <person name="Baker S.E."/>
        </authorList>
    </citation>
    <scope>NUCLEOTIDE SEQUENCE [LARGE SCALE GENOMIC DNA]</scope>
    <source>
        <strain evidence="10 11">CBS 121593</strain>
    </source>
</reference>
<gene>
    <name evidence="10" type="ORF">BO80DRAFT_423262</name>
</gene>
<dbReference type="PANTHER" id="PTHR24269">
    <property type="entry name" value="KREMEN PROTEIN"/>
    <property type="match status" value="1"/>
</dbReference>
<dbReference type="STRING" id="1448316.A0A395H6V5"/>
<dbReference type="RefSeq" id="XP_025577683.1">
    <property type="nucleotide sequence ID" value="XM_025719007.1"/>
</dbReference>
<organism evidence="10 11">
    <name type="scientific">Aspergillus ibericus CBS 121593</name>
    <dbReference type="NCBI Taxonomy" id="1448316"/>
    <lineage>
        <taxon>Eukaryota</taxon>
        <taxon>Fungi</taxon>
        <taxon>Dikarya</taxon>
        <taxon>Ascomycota</taxon>
        <taxon>Pezizomycotina</taxon>
        <taxon>Eurotiomycetes</taxon>
        <taxon>Eurotiomycetidae</taxon>
        <taxon>Eurotiales</taxon>
        <taxon>Aspergillaceae</taxon>
        <taxon>Aspergillus</taxon>
        <taxon>Aspergillus subgen. Circumdati</taxon>
    </lineage>
</organism>
<evidence type="ECO:0000256" key="8">
    <source>
        <dbReference type="SAM" id="SignalP"/>
    </source>
</evidence>
<keyword evidence="5" id="KW-0472">Membrane</keyword>
<accession>A0A395H6V5</accession>
<comment type="subcellular location">
    <subcellularLocation>
        <location evidence="1">Membrane</location>
        <topology evidence="1">Single-pass membrane protein</topology>
    </subcellularLocation>
</comment>
<feature type="domain" description="WSC" evidence="9">
    <location>
        <begin position="21"/>
        <end position="109"/>
    </location>
</feature>
<evidence type="ECO:0000256" key="2">
    <source>
        <dbReference type="ARBA" id="ARBA00022692"/>
    </source>
</evidence>
<sequence>MKAAISVGTVLALALAVRAQAEHYLGCYASPGNLTNQGPNVYQSVGLCAQLCAQDAAPFAAVQAADCWCGAAPPAPASVVAHTQCNTNCPGYPIDTCGGHNVWSVYQLGILADPDEGGQGDGPPPGTGGGGGPNNGGGDGPGNGDGPGPGNGPTTTASSFTVYPTPTVTSATVSQPASWASASTSVSAAVASPSTATSGASRGVRFLFF</sequence>
<dbReference type="Pfam" id="PF01822">
    <property type="entry name" value="WSC"/>
    <property type="match status" value="1"/>
</dbReference>
<dbReference type="OrthoDB" id="2019572at2759"/>
<dbReference type="SMART" id="SM00321">
    <property type="entry name" value="WSC"/>
    <property type="match status" value="1"/>
</dbReference>
<keyword evidence="4" id="KW-1133">Transmembrane helix</keyword>
<evidence type="ECO:0000256" key="1">
    <source>
        <dbReference type="ARBA" id="ARBA00004167"/>
    </source>
</evidence>
<evidence type="ECO:0000313" key="11">
    <source>
        <dbReference type="Proteomes" id="UP000249402"/>
    </source>
</evidence>
<dbReference type="VEuPathDB" id="FungiDB:BO80DRAFT_423262"/>
<keyword evidence="11" id="KW-1185">Reference proteome</keyword>
<dbReference type="EMBL" id="KZ824428">
    <property type="protein sequence ID" value="RAL03356.1"/>
    <property type="molecule type" value="Genomic_DNA"/>
</dbReference>
<dbReference type="InterPro" id="IPR051836">
    <property type="entry name" value="Kremen_rcpt"/>
</dbReference>
<dbReference type="InterPro" id="IPR002889">
    <property type="entry name" value="WSC_carb-bd"/>
</dbReference>
<dbReference type="PANTHER" id="PTHR24269:SF16">
    <property type="entry name" value="PROTEIN SLG1"/>
    <property type="match status" value="1"/>
</dbReference>
<name>A0A395H6V5_9EURO</name>
<evidence type="ECO:0000256" key="7">
    <source>
        <dbReference type="SAM" id="MobiDB-lite"/>
    </source>
</evidence>
<dbReference type="GeneID" id="37223872"/>
<feature type="compositionally biased region" description="Gly residues" evidence="7">
    <location>
        <begin position="119"/>
        <end position="151"/>
    </location>
</feature>
<evidence type="ECO:0000313" key="10">
    <source>
        <dbReference type="EMBL" id="RAL03356.1"/>
    </source>
</evidence>
<evidence type="ECO:0000259" key="9">
    <source>
        <dbReference type="PROSITE" id="PS51212"/>
    </source>
</evidence>
<protein>
    <submittedName>
        <fullName evidence="10">WSC-domain-containing protein</fullName>
    </submittedName>
</protein>
<dbReference type="GO" id="GO:0005886">
    <property type="term" value="C:plasma membrane"/>
    <property type="evidence" value="ECO:0007669"/>
    <property type="project" value="TreeGrafter"/>
</dbReference>
<dbReference type="AlphaFoldDB" id="A0A395H6V5"/>
<feature type="signal peptide" evidence="8">
    <location>
        <begin position="1"/>
        <end position="21"/>
    </location>
</feature>